<organism evidence="1 2">
    <name type="scientific">Priestia megaterium</name>
    <name type="common">Bacillus megaterium</name>
    <dbReference type="NCBI Taxonomy" id="1404"/>
    <lineage>
        <taxon>Bacteria</taxon>
        <taxon>Bacillati</taxon>
        <taxon>Bacillota</taxon>
        <taxon>Bacilli</taxon>
        <taxon>Bacillales</taxon>
        <taxon>Bacillaceae</taxon>
        <taxon>Priestia</taxon>
    </lineage>
</organism>
<reference evidence="1 2" key="1">
    <citation type="submission" date="2023-02" db="EMBL/GenBank/DDBJ databases">
        <authorList>
            <person name="Olszewska D."/>
        </authorList>
    </citation>
    <scope>NUCLEOTIDE SEQUENCE [LARGE SCALE GENOMIC DNA]</scope>
    <source>
        <strain evidence="1 2">FDU301</strain>
    </source>
</reference>
<dbReference type="Proteomes" id="UP001213771">
    <property type="component" value="Unassembled WGS sequence"/>
</dbReference>
<evidence type="ECO:0008006" key="3">
    <source>
        <dbReference type="Google" id="ProtNLM"/>
    </source>
</evidence>
<protein>
    <recommendedName>
        <fullName evidence="3">IrrE N-terminal-like domain-containing protein</fullName>
    </recommendedName>
</protein>
<dbReference type="AlphaFoldDB" id="A0ABD4WWL8"/>
<sequence>MSSYTIYKTLCDVVDQAYPSESYPDNKFKNFFIDIKVKEMKSIHGRYYPHNRKIEIFNLSRPNGHTIATTLHEVAHHIDHCLRKKSDHSKTFYEIFHPLFVTAIGMGIMSKQDILTESDSTDKKWLEKYFGDIEEWDISTLDYKQDSCVIKVYQSFAIKDKLKQRGYKYSSLEQVWLKEMSTSEAEEEKMTVAQWIDRKNIEIEQANTIKMEAYYYLCVSNCYDHKAYLKENGFMWNGYGMKKAWVKKIPCQFLKSEEAKLLKLPNIKVSVAAKK</sequence>
<comment type="caution">
    <text evidence="1">The sequence shown here is derived from an EMBL/GenBank/DDBJ whole genome shotgun (WGS) entry which is preliminary data.</text>
</comment>
<evidence type="ECO:0000313" key="1">
    <source>
        <dbReference type="EMBL" id="MDD9784628.1"/>
    </source>
</evidence>
<dbReference type="EMBL" id="JARAOX010000198">
    <property type="protein sequence ID" value="MDD9784628.1"/>
    <property type="molecule type" value="Genomic_DNA"/>
</dbReference>
<name>A0ABD4WWL8_PRIMG</name>
<evidence type="ECO:0000313" key="2">
    <source>
        <dbReference type="Proteomes" id="UP001213771"/>
    </source>
</evidence>
<dbReference type="RefSeq" id="WP_218215850.1">
    <property type="nucleotide sequence ID" value="NZ_JAHTKR010000009.1"/>
</dbReference>
<gene>
    <name evidence="1" type="ORF">PVE99_19885</name>
</gene>
<proteinExistence type="predicted"/>
<accession>A0ABD4WWL8</accession>